<name>A0B5W9_METTP</name>
<evidence type="ECO:0000313" key="2">
    <source>
        <dbReference type="Proteomes" id="UP000000674"/>
    </source>
</evidence>
<dbReference type="Proteomes" id="UP000000674">
    <property type="component" value="Chromosome"/>
</dbReference>
<gene>
    <name evidence="1" type="ordered locus">Mthe_0298</name>
</gene>
<dbReference type="HOGENOM" id="CLU_079880_2_0_2"/>
<dbReference type="KEGG" id="mtp:Mthe_0298"/>
<dbReference type="AlphaFoldDB" id="A0B5W9"/>
<protein>
    <recommendedName>
        <fullName evidence="3">DNA alkylation repair enzyme</fullName>
    </recommendedName>
</protein>
<dbReference type="InterPro" id="IPR014825">
    <property type="entry name" value="DNA_alkylation"/>
</dbReference>
<dbReference type="SUPFAM" id="SSF48371">
    <property type="entry name" value="ARM repeat"/>
    <property type="match status" value="1"/>
</dbReference>
<reference evidence="1 2" key="1">
    <citation type="submission" date="2006-10" db="EMBL/GenBank/DDBJ databases">
        <title>Complete sequence of Methanosaeta thermophila PT.</title>
        <authorList>
            <consortium name="US DOE Joint Genome Institute"/>
            <person name="Copeland A."/>
            <person name="Lucas S."/>
            <person name="Lapidus A."/>
            <person name="Barry K."/>
            <person name="Detter J.C."/>
            <person name="Glavina del Rio T."/>
            <person name="Hammon N."/>
            <person name="Israni S."/>
            <person name="Pitluck S."/>
            <person name="Chain P."/>
            <person name="Malfatti S."/>
            <person name="Shin M."/>
            <person name="Vergez L."/>
            <person name="Schmutz J."/>
            <person name="Larimer F."/>
            <person name="Land M."/>
            <person name="Hauser L."/>
            <person name="Kyrpides N."/>
            <person name="Kim E."/>
            <person name="Smith K.S."/>
            <person name="Ingram-Smith C."/>
            <person name="Richardson P."/>
        </authorList>
    </citation>
    <scope>NUCLEOTIDE SEQUENCE [LARGE SCALE GENOMIC DNA]</scope>
    <source>
        <strain evidence="2">DSM 6194 / JCM 14653 / NBRC 101360 / PT</strain>
    </source>
</reference>
<keyword evidence="2" id="KW-1185">Reference proteome</keyword>
<dbReference type="InterPro" id="IPR016024">
    <property type="entry name" value="ARM-type_fold"/>
</dbReference>
<accession>A0B5W9</accession>
<evidence type="ECO:0008006" key="3">
    <source>
        <dbReference type="Google" id="ProtNLM"/>
    </source>
</evidence>
<dbReference type="CDD" id="cd06561">
    <property type="entry name" value="AlkD_like"/>
    <property type="match status" value="1"/>
</dbReference>
<dbReference type="Gene3D" id="1.25.10.90">
    <property type="match status" value="1"/>
</dbReference>
<sequence>MGDSRAQTNRQYGEHLSRHQNLSAETEMCEDLVSLIRAELLQNADAQTQESAQRFFREPVRLYGVRTPVVREIARRHFRSIRHLEKTEIFELCEALLKTDYNEDAIVAFDWSYALRRSYAPRDFQVFERWVASYINNWVKCDTFCSRSLGTFVEMYPAYIQNLKGWATSENRWVRRAAAVTMVPSARRGRFLGEMLEIVDLLLGDPEDIVQKGCGWLLKEASRCHQQEVFSYIMSRKGEMARIVLRYAIEKMPHDMRRMAMER</sequence>
<evidence type="ECO:0000313" key="1">
    <source>
        <dbReference type="EMBL" id="ABK14093.1"/>
    </source>
</evidence>
<dbReference type="EMBL" id="CP000477">
    <property type="protein sequence ID" value="ABK14093.1"/>
    <property type="molecule type" value="Genomic_DNA"/>
</dbReference>
<proteinExistence type="predicted"/>
<dbReference type="PANTHER" id="PTHR34070">
    <property type="entry name" value="ARMADILLO-TYPE FOLD"/>
    <property type="match status" value="1"/>
</dbReference>
<dbReference type="STRING" id="349307.Mthe_0298"/>
<dbReference type="Pfam" id="PF08713">
    <property type="entry name" value="DNA_alkylation"/>
    <property type="match status" value="1"/>
</dbReference>
<dbReference type="PANTHER" id="PTHR34070:SF1">
    <property type="entry name" value="DNA ALKYLATION REPAIR PROTEIN"/>
    <property type="match status" value="1"/>
</dbReference>
<organism evidence="1 2">
    <name type="scientific">Methanothrix thermoacetophila (strain DSM 6194 / JCM 14653 / NBRC 101360 / PT)</name>
    <name type="common">Methanosaeta thermophila</name>
    <dbReference type="NCBI Taxonomy" id="349307"/>
    <lineage>
        <taxon>Archaea</taxon>
        <taxon>Methanobacteriati</taxon>
        <taxon>Methanobacteriota</taxon>
        <taxon>Stenosarchaea group</taxon>
        <taxon>Methanomicrobia</taxon>
        <taxon>Methanotrichales</taxon>
        <taxon>Methanotrichaceae</taxon>
        <taxon>Methanothrix</taxon>
    </lineage>
</organism>